<feature type="transmembrane region" description="Helical" evidence="2">
    <location>
        <begin position="24"/>
        <end position="44"/>
    </location>
</feature>
<dbReference type="PANTHER" id="PTHR43833:SF9">
    <property type="entry name" value="POTASSIUM CHANNEL PROTEIN YUGO-RELATED"/>
    <property type="match status" value="1"/>
</dbReference>
<dbReference type="Proteomes" id="UP000501534">
    <property type="component" value="Chromosome"/>
</dbReference>
<dbReference type="EMBL" id="CP053069">
    <property type="protein sequence ID" value="QJR12924.1"/>
    <property type="molecule type" value="Genomic_DNA"/>
</dbReference>
<gene>
    <name evidence="4" type="ORF">DSM104443_04018</name>
</gene>
<dbReference type="AlphaFoldDB" id="A0A6M4H2Y8"/>
<dbReference type="KEGG" id="uru:DSM104443_04018"/>
<evidence type="ECO:0000256" key="2">
    <source>
        <dbReference type="SAM" id="Phobius"/>
    </source>
</evidence>
<feature type="transmembrane region" description="Helical" evidence="2">
    <location>
        <begin position="56"/>
        <end position="77"/>
    </location>
</feature>
<reference evidence="4 5" key="1">
    <citation type="submission" date="2020-04" db="EMBL/GenBank/DDBJ databases">
        <title>Usitatibacter rugosus gen. nov., sp. nov. and Usitatibacter palustris sp. nov., novel members of Usitatibacteraceae fam. nov. within the order Nitrosomonadales isolated from soil.</title>
        <authorList>
            <person name="Huber K.J."/>
            <person name="Neumann-Schaal M."/>
            <person name="Geppert A."/>
            <person name="Luckner M."/>
            <person name="Wanner G."/>
            <person name="Overmann J."/>
        </authorList>
    </citation>
    <scope>NUCLEOTIDE SEQUENCE [LARGE SCALE GENOMIC DNA]</scope>
    <source>
        <strain evidence="4 5">0125_3</strain>
    </source>
</reference>
<feature type="domain" description="RCK N-terminal" evidence="3">
    <location>
        <begin position="131"/>
        <end position="250"/>
    </location>
</feature>
<dbReference type="Pfam" id="PF02254">
    <property type="entry name" value="TrkA_N"/>
    <property type="match status" value="1"/>
</dbReference>
<dbReference type="InterPro" id="IPR013099">
    <property type="entry name" value="K_chnl_dom"/>
</dbReference>
<dbReference type="PANTHER" id="PTHR43833">
    <property type="entry name" value="POTASSIUM CHANNEL PROTEIN 2-RELATED-RELATED"/>
    <property type="match status" value="1"/>
</dbReference>
<accession>A0A6M4H2Y8</accession>
<keyword evidence="2" id="KW-1133">Transmembrane helix</keyword>
<dbReference type="InterPro" id="IPR003148">
    <property type="entry name" value="RCK_N"/>
</dbReference>
<dbReference type="SUPFAM" id="SSF81324">
    <property type="entry name" value="Voltage-gated potassium channels"/>
    <property type="match status" value="1"/>
</dbReference>
<dbReference type="Gene3D" id="1.10.287.70">
    <property type="match status" value="1"/>
</dbReference>
<dbReference type="Pfam" id="PF07885">
    <property type="entry name" value="Ion_trans_2"/>
    <property type="match status" value="1"/>
</dbReference>
<keyword evidence="2" id="KW-0812">Transmembrane</keyword>
<name>A0A6M4H2Y8_9PROT</name>
<dbReference type="GO" id="GO:0006813">
    <property type="term" value="P:potassium ion transport"/>
    <property type="evidence" value="ECO:0007669"/>
    <property type="project" value="InterPro"/>
</dbReference>
<evidence type="ECO:0000256" key="1">
    <source>
        <dbReference type="ARBA" id="ARBA00004651"/>
    </source>
</evidence>
<organism evidence="4 5">
    <name type="scientific">Usitatibacter rugosus</name>
    <dbReference type="NCBI Taxonomy" id="2732067"/>
    <lineage>
        <taxon>Bacteria</taxon>
        <taxon>Pseudomonadati</taxon>
        <taxon>Pseudomonadota</taxon>
        <taxon>Betaproteobacteria</taxon>
        <taxon>Nitrosomonadales</taxon>
        <taxon>Usitatibacteraceae</taxon>
        <taxon>Usitatibacter</taxon>
    </lineage>
</organism>
<keyword evidence="2" id="KW-0472">Membrane</keyword>
<protein>
    <recommendedName>
        <fullName evidence="3">RCK N-terminal domain-containing protein</fullName>
    </recommendedName>
</protein>
<evidence type="ECO:0000313" key="4">
    <source>
        <dbReference type="EMBL" id="QJR12924.1"/>
    </source>
</evidence>
<dbReference type="PROSITE" id="PS51201">
    <property type="entry name" value="RCK_N"/>
    <property type="match status" value="1"/>
</dbReference>
<comment type="subcellular location">
    <subcellularLocation>
        <location evidence="1">Cell membrane</location>
        <topology evidence="1">Multi-pass membrane protein</topology>
    </subcellularLocation>
</comment>
<evidence type="ECO:0000259" key="3">
    <source>
        <dbReference type="PROSITE" id="PS51201"/>
    </source>
</evidence>
<dbReference type="RefSeq" id="WP_171095554.1">
    <property type="nucleotide sequence ID" value="NZ_CP053069.1"/>
</dbReference>
<dbReference type="GO" id="GO:0005886">
    <property type="term" value="C:plasma membrane"/>
    <property type="evidence" value="ECO:0007669"/>
    <property type="project" value="UniProtKB-SubCell"/>
</dbReference>
<dbReference type="Gene3D" id="3.40.50.720">
    <property type="entry name" value="NAD(P)-binding Rossmann-like Domain"/>
    <property type="match status" value="1"/>
</dbReference>
<sequence>MRRAQASQYMRLLYVREVSTGRRLAGRVALIVIGIVAAVVVFWLERHNLHDANGKGPLGFADVLYFTMVTITTVGYGDIVPVGDQARLVDALVITPIRIFIWLMFIGTAYEFFWQRFVEDRRMRKIQESLGDHVIVCGYGYAGSSAAKALASPEGGSHRVVVIDMDPERLEEAAEAGHVGLRGDCTRDIVQQQAGIAKAKAILFCIRSDEIVALATLTARNLNTGIRILAQVKDEENLRLVQRAGAQEVIAPSRLAGFLMADAVNSRYTTRFISDLLAGHAGFLRIVERKVLPAEIGKCWGEIPAMLVVAIERGGQVIGFWDSPTLRFEADDLLFAIHANPDKPGMRVETAPPL</sequence>
<feature type="transmembrane region" description="Helical" evidence="2">
    <location>
        <begin position="97"/>
        <end position="114"/>
    </location>
</feature>
<dbReference type="InterPro" id="IPR050721">
    <property type="entry name" value="Trk_Ktr_HKT_K-transport"/>
</dbReference>
<evidence type="ECO:0000313" key="5">
    <source>
        <dbReference type="Proteomes" id="UP000501534"/>
    </source>
</evidence>
<proteinExistence type="predicted"/>
<keyword evidence="5" id="KW-1185">Reference proteome</keyword>
<dbReference type="InterPro" id="IPR036291">
    <property type="entry name" value="NAD(P)-bd_dom_sf"/>
</dbReference>
<dbReference type="SUPFAM" id="SSF51735">
    <property type="entry name" value="NAD(P)-binding Rossmann-fold domains"/>
    <property type="match status" value="1"/>
</dbReference>